<gene>
    <name evidence="19" type="primary">cadA</name>
    <name evidence="19" type="ORF">GXN76_07885</name>
</gene>
<dbReference type="Gene3D" id="3.40.50.1000">
    <property type="entry name" value="HAD superfamily/HAD-like"/>
    <property type="match status" value="1"/>
</dbReference>
<dbReference type="RefSeq" id="WP_173222070.1">
    <property type="nucleotide sequence ID" value="NZ_CP048104.1"/>
</dbReference>
<reference evidence="19 20" key="1">
    <citation type="submission" date="2020-01" db="EMBL/GenBank/DDBJ databases">
        <authorList>
            <person name="Gulvik C.A."/>
            <person name="Batra D.G."/>
        </authorList>
    </citation>
    <scope>NUCLEOTIDE SEQUENCE [LARGE SCALE GENOMIC DNA]</scope>
    <source>
        <strain evidence="19 20">W9323</strain>
    </source>
</reference>
<dbReference type="Pfam" id="PF00122">
    <property type="entry name" value="E1-E2_ATPase"/>
    <property type="match status" value="1"/>
</dbReference>
<dbReference type="InterPro" id="IPR051014">
    <property type="entry name" value="Cation_Transport_ATPase_IB"/>
</dbReference>
<evidence type="ECO:0000256" key="5">
    <source>
        <dbReference type="ARBA" id="ARBA00022539"/>
    </source>
</evidence>
<sequence>MDKTYQLDNLSCANCARKFEENVKALPGVSEAKVFFGTSKLRVSGEASLEELNAAGAFDGIQVQLDSEGQNRKQTTSFLRPVLSVLFLFIAWTLDAADAVSTAVYVLLYGASALIGGYTMFQRGIRNLFRLDFDMNVLMTVAVIGAAFIGEWREGAVVAFLFAVSEALEKMSMNRARRSIQSLLDLKPKMATVRRGNHEQSLPVEEIQKGDIILVQPGEKIALDGVILAGNTTVDQATITGESIPVEKTVGDDVFAGTLNQQGAIDMKVTRRSEDTTLAKIIRMVEEAQGQRAPVQAFVDRFAGIYTPVIMGLAAFIAVLPPIMMGASWGDWIYRGLALLVVACPCALVISTPVTLLSAIGNAAKNGVLIKGGIHLEQAGTLQALALDKTGTLTQGAPTVTDIIPMGEESSATLLQTAASVEKRSEHPLAQAIVQSADEKSIELLQAKEFQALTGKGAEAVIQDRLVRVGSPRLFQEKKMWNDTLQEIVFNLQEQGKTAVLVGDDQSVYGVLGLADSLRKNSRQAVQSLKDTGIKQIVMLTGDHTATAQAIGKQAGMDEVYAELLPDEKVARIKELKNNYGGVAMTGDGVNDAPALANATVGIAMGGAGSDTALETADIVLMGDDLSKLPFMIRLSRKAMRVIKQNIIFSLGTKLLALLLIFPGWLTLWVAILIDMGASLIVTTNGMRLFRMKTDEKSLS</sequence>
<dbReference type="GO" id="GO:0005524">
    <property type="term" value="F:ATP binding"/>
    <property type="evidence" value="ECO:0007669"/>
    <property type="project" value="UniProtKB-UniRule"/>
</dbReference>
<evidence type="ECO:0000256" key="17">
    <source>
        <dbReference type="RuleBase" id="RU362081"/>
    </source>
</evidence>
<evidence type="ECO:0000313" key="19">
    <source>
        <dbReference type="EMBL" id="QKG84407.1"/>
    </source>
</evidence>
<dbReference type="SFLD" id="SFLDG00002">
    <property type="entry name" value="C1.7:_P-type_atpase_like"/>
    <property type="match status" value="1"/>
</dbReference>
<keyword evidence="5" id="KW-0104">Cadmium</keyword>
<dbReference type="Gene3D" id="3.30.70.100">
    <property type="match status" value="1"/>
</dbReference>
<keyword evidence="11" id="KW-1278">Translocase</keyword>
<feature type="transmembrane region" description="Helical" evidence="17">
    <location>
        <begin position="642"/>
        <end position="662"/>
    </location>
</feature>
<dbReference type="InterPro" id="IPR059000">
    <property type="entry name" value="ATPase_P-type_domA"/>
</dbReference>
<dbReference type="EC" id="7.2.2.21" evidence="15"/>
<dbReference type="GO" id="GO:0016887">
    <property type="term" value="F:ATP hydrolysis activity"/>
    <property type="evidence" value="ECO:0007669"/>
    <property type="project" value="InterPro"/>
</dbReference>
<keyword evidence="12 17" id="KW-1133">Transmembrane helix</keyword>
<dbReference type="SUPFAM" id="SSF81665">
    <property type="entry name" value="Calcium ATPase, transmembrane domain M"/>
    <property type="match status" value="1"/>
</dbReference>
<proteinExistence type="inferred from homology"/>
<organism evidence="19 20">
    <name type="scientific">Kroppenstedtia pulmonis</name>
    <dbReference type="NCBI Taxonomy" id="1380685"/>
    <lineage>
        <taxon>Bacteria</taxon>
        <taxon>Bacillati</taxon>
        <taxon>Bacillota</taxon>
        <taxon>Bacilli</taxon>
        <taxon>Bacillales</taxon>
        <taxon>Thermoactinomycetaceae</taxon>
        <taxon>Kroppenstedtia</taxon>
    </lineage>
</organism>
<dbReference type="PANTHER" id="PTHR48085">
    <property type="entry name" value="CADMIUM/ZINC-TRANSPORTING ATPASE HMA2-RELATED"/>
    <property type="match status" value="1"/>
</dbReference>
<dbReference type="CDD" id="cd07545">
    <property type="entry name" value="P-type_ATPase_Cd-like"/>
    <property type="match status" value="1"/>
</dbReference>
<comment type="catalytic activity">
    <reaction evidence="16">
        <text>Cd(2+)(in) + ATP + H2O = Cd(2+)(out) + ADP + phosphate + H(+)</text>
        <dbReference type="Rhea" id="RHEA:12132"/>
        <dbReference type="ChEBI" id="CHEBI:15377"/>
        <dbReference type="ChEBI" id="CHEBI:15378"/>
        <dbReference type="ChEBI" id="CHEBI:30616"/>
        <dbReference type="ChEBI" id="CHEBI:43474"/>
        <dbReference type="ChEBI" id="CHEBI:48775"/>
        <dbReference type="ChEBI" id="CHEBI:456216"/>
        <dbReference type="EC" id="7.2.2.21"/>
    </reaction>
</comment>
<dbReference type="Pfam" id="PF00403">
    <property type="entry name" value="HMA"/>
    <property type="match status" value="1"/>
</dbReference>
<dbReference type="InterPro" id="IPR023299">
    <property type="entry name" value="ATPase_P-typ_cyto_dom_N"/>
</dbReference>
<dbReference type="NCBIfam" id="TIGR01512">
    <property type="entry name" value="ATPase-IB2_Cd"/>
    <property type="match status" value="1"/>
</dbReference>
<feature type="transmembrane region" description="Helical" evidence="17">
    <location>
        <begin position="100"/>
        <end position="121"/>
    </location>
</feature>
<feature type="transmembrane region" description="Helical" evidence="17">
    <location>
        <begin position="302"/>
        <end position="320"/>
    </location>
</feature>
<dbReference type="PRINTS" id="PR00119">
    <property type="entry name" value="CATATPASE"/>
</dbReference>
<feature type="transmembrane region" description="Helical" evidence="17">
    <location>
        <begin position="332"/>
        <end position="357"/>
    </location>
</feature>
<dbReference type="AlphaFoldDB" id="A0A7D3XQ29"/>
<accession>A0A7D3XQ29</accession>
<dbReference type="Gene3D" id="2.70.150.10">
    <property type="entry name" value="Calcium-transporting ATPase, cytoplasmic transduction domain A"/>
    <property type="match status" value="1"/>
</dbReference>
<evidence type="ECO:0000256" key="11">
    <source>
        <dbReference type="ARBA" id="ARBA00022967"/>
    </source>
</evidence>
<dbReference type="CDD" id="cd00371">
    <property type="entry name" value="HMA"/>
    <property type="match status" value="1"/>
</dbReference>
<dbReference type="GO" id="GO:0005886">
    <property type="term" value="C:plasma membrane"/>
    <property type="evidence" value="ECO:0007669"/>
    <property type="project" value="UniProtKB-SubCell"/>
</dbReference>
<dbReference type="InterPro" id="IPR044492">
    <property type="entry name" value="P_typ_ATPase_HD_dom"/>
</dbReference>
<comment type="subcellular location">
    <subcellularLocation>
        <location evidence="1">Cell membrane</location>
        <topology evidence="1">Multi-pass membrane protein</topology>
    </subcellularLocation>
</comment>
<feature type="domain" description="HMA" evidence="18">
    <location>
        <begin position="1"/>
        <end position="64"/>
    </location>
</feature>
<dbReference type="Gene3D" id="3.40.1110.10">
    <property type="entry name" value="Calcium-transporting ATPase, cytoplasmic domain N"/>
    <property type="match status" value="1"/>
</dbReference>
<dbReference type="Proteomes" id="UP000503088">
    <property type="component" value="Chromosome"/>
</dbReference>
<keyword evidence="4 17" id="KW-1003">Cell membrane</keyword>
<keyword evidence="3" id="KW-0813">Transport</keyword>
<dbReference type="InterPro" id="IPR036412">
    <property type="entry name" value="HAD-like_sf"/>
</dbReference>
<evidence type="ECO:0000256" key="4">
    <source>
        <dbReference type="ARBA" id="ARBA00022475"/>
    </source>
</evidence>
<protein>
    <recommendedName>
        <fullName evidence="15">Cd(2+)-exporting ATPase</fullName>
        <ecNumber evidence="15">7.2.2.21</ecNumber>
    </recommendedName>
</protein>
<dbReference type="NCBIfam" id="TIGR01525">
    <property type="entry name" value="ATPase-IB_hvy"/>
    <property type="match status" value="1"/>
</dbReference>
<evidence type="ECO:0000256" key="12">
    <source>
        <dbReference type="ARBA" id="ARBA00022989"/>
    </source>
</evidence>
<dbReference type="Pfam" id="PF00702">
    <property type="entry name" value="Hydrolase"/>
    <property type="match status" value="1"/>
</dbReference>
<evidence type="ECO:0000256" key="15">
    <source>
        <dbReference type="ARBA" id="ARBA00039103"/>
    </source>
</evidence>
<evidence type="ECO:0000256" key="8">
    <source>
        <dbReference type="ARBA" id="ARBA00022723"/>
    </source>
</evidence>
<keyword evidence="8 17" id="KW-0479">Metal-binding</keyword>
<evidence type="ECO:0000256" key="14">
    <source>
        <dbReference type="ARBA" id="ARBA00023136"/>
    </source>
</evidence>
<dbReference type="InterPro" id="IPR001757">
    <property type="entry name" value="P_typ_ATPase"/>
</dbReference>
<dbReference type="FunFam" id="2.70.150.10:FF:000002">
    <property type="entry name" value="Copper-transporting ATPase 1, putative"/>
    <property type="match status" value="1"/>
</dbReference>
<dbReference type="NCBIfam" id="TIGR01494">
    <property type="entry name" value="ATPase_P-type"/>
    <property type="match status" value="1"/>
</dbReference>
<dbReference type="InterPro" id="IPR006121">
    <property type="entry name" value="HMA_dom"/>
</dbReference>
<feature type="transmembrane region" description="Helical" evidence="17">
    <location>
        <begin position="77"/>
        <end position="94"/>
    </location>
</feature>
<dbReference type="InterPro" id="IPR008250">
    <property type="entry name" value="ATPase_P-typ_transduc_dom_A_sf"/>
</dbReference>
<name>A0A7D3XQ29_9BACL</name>
<dbReference type="SFLD" id="SFLDS00003">
    <property type="entry name" value="Haloacid_Dehalogenase"/>
    <property type="match status" value="1"/>
</dbReference>
<evidence type="ECO:0000256" key="16">
    <source>
        <dbReference type="ARBA" id="ARBA00049338"/>
    </source>
</evidence>
<dbReference type="InterPro" id="IPR017969">
    <property type="entry name" value="Heavy-metal-associated_CS"/>
</dbReference>
<dbReference type="InterPro" id="IPR018303">
    <property type="entry name" value="ATPase_P-typ_P_site"/>
</dbReference>
<dbReference type="PROSITE" id="PS00154">
    <property type="entry name" value="ATPASE_E1_E2"/>
    <property type="match status" value="1"/>
</dbReference>
<keyword evidence="13" id="KW-0406">Ion transport</keyword>
<dbReference type="InterPro" id="IPR027256">
    <property type="entry name" value="P-typ_ATPase_IB"/>
</dbReference>
<dbReference type="InterPro" id="IPR023214">
    <property type="entry name" value="HAD_sf"/>
</dbReference>
<dbReference type="EMBL" id="CP048104">
    <property type="protein sequence ID" value="QKG84407.1"/>
    <property type="molecule type" value="Genomic_DNA"/>
</dbReference>
<evidence type="ECO:0000256" key="3">
    <source>
        <dbReference type="ARBA" id="ARBA00022448"/>
    </source>
</evidence>
<evidence type="ECO:0000313" key="20">
    <source>
        <dbReference type="Proteomes" id="UP000503088"/>
    </source>
</evidence>
<evidence type="ECO:0000256" key="10">
    <source>
        <dbReference type="ARBA" id="ARBA00022840"/>
    </source>
</evidence>
<dbReference type="SUPFAM" id="SSF55008">
    <property type="entry name" value="HMA, heavy metal-associated domain"/>
    <property type="match status" value="1"/>
</dbReference>
<evidence type="ECO:0000256" key="6">
    <source>
        <dbReference type="ARBA" id="ARBA00022553"/>
    </source>
</evidence>
<dbReference type="PROSITE" id="PS01047">
    <property type="entry name" value="HMA_1"/>
    <property type="match status" value="1"/>
</dbReference>
<keyword evidence="7 17" id="KW-0812">Transmembrane</keyword>
<dbReference type="SFLD" id="SFLDF00027">
    <property type="entry name" value="p-type_atpase"/>
    <property type="match status" value="1"/>
</dbReference>
<evidence type="ECO:0000256" key="13">
    <source>
        <dbReference type="ARBA" id="ARBA00023065"/>
    </source>
</evidence>
<evidence type="ECO:0000256" key="1">
    <source>
        <dbReference type="ARBA" id="ARBA00004651"/>
    </source>
</evidence>
<dbReference type="KEGG" id="kpul:GXN76_07885"/>
<dbReference type="GO" id="GO:0008551">
    <property type="term" value="F:P-type cadmium transporter activity"/>
    <property type="evidence" value="ECO:0007669"/>
    <property type="project" value="UniProtKB-EC"/>
</dbReference>
<dbReference type="SUPFAM" id="SSF56784">
    <property type="entry name" value="HAD-like"/>
    <property type="match status" value="1"/>
</dbReference>
<dbReference type="SUPFAM" id="SSF81653">
    <property type="entry name" value="Calcium ATPase, transduction domain A"/>
    <property type="match status" value="1"/>
</dbReference>
<evidence type="ECO:0000256" key="7">
    <source>
        <dbReference type="ARBA" id="ARBA00022692"/>
    </source>
</evidence>
<keyword evidence="9 17" id="KW-0547">Nucleotide-binding</keyword>
<keyword evidence="14 17" id="KW-0472">Membrane</keyword>
<dbReference type="InterPro" id="IPR023298">
    <property type="entry name" value="ATPase_P-typ_TM_dom_sf"/>
</dbReference>
<dbReference type="GO" id="GO:0046872">
    <property type="term" value="F:metal ion binding"/>
    <property type="evidence" value="ECO:0007669"/>
    <property type="project" value="UniProtKB-KW"/>
</dbReference>
<evidence type="ECO:0000259" key="18">
    <source>
        <dbReference type="PROSITE" id="PS50846"/>
    </source>
</evidence>
<comment type="similarity">
    <text evidence="2 17">Belongs to the cation transport ATPase (P-type) (TC 3.A.3) family. Type IB subfamily.</text>
</comment>
<dbReference type="PROSITE" id="PS50846">
    <property type="entry name" value="HMA_2"/>
    <property type="match status" value="1"/>
</dbReference>
<evidence type="ECO:0000256" key="2">
    <source>
        <dbReference type="ARBA" id="ARBA00006024"/>
    </source>
</evidence>
<keyword evidence="10 17" id="KW-0067">ATP-binding</keyword>
<dbReference type="PANTHER" id="PTHR48085:SF5">
    <property type="entry name" value="CADMIUM_ZINC-TRANSPORTING ATPASE HMA4-RELATED"/>
    <property type="match status" value="1"/>
</dbReference>
<dbReference type="NCBIfam" id="TIGR01511">
    <property type="entry name" value="ATPase-IB1_Cu"/>
    <property type="match status" value="1"/>
</dbReference>
<keyword evidence="6" id="KW-0597">Phosphoprotein</keyword>
<dbReference type="InterPro" id="IPR036163">
    <property type="entry name" value="HMA_dom_sf"/>
</dbReference>
<keyword evidence="20" id="KW-1185">Reference proteome</keyword>
<dbReference type="PRINTS" id="PR00941">
    <property type="entry name" value="CDATPASE"/>
</dbReference>
<evidence type="ECO:0000256" key="9">
    <source>
        <dbReference type="ARBA" id="ARBA00022741"/>
    </source>
</evidence>